<feature type="domain" description="GST N-terminal" evidence="1">
    <location>
        <begin position="1"/>
        <end position="81"/>
    </location>
</feature>
<dbReference type="InterPro" id="IPR040079">
    <property type="entry name" value="Glutathione_S-Trfase"/>
</dbReference>
<dbReference type="RefSeq" id="WP_115691097.1">
    <property type="nucleotide sequence ID" value="NZ_CP031417.1"/>
</dbReference>
<sequence length="258" mass="29489">MVELYHFWSSVCSVRCRMALEEKGVAWTSRYIDLFKFDQLKPDYLKINPDGIVPTLVHNGEPVRESTIINEYIDDAFPGPKLMPADPLGRARMREFIRKCEDGFDGIVKLTIVKYILPKLRNRWGDAELIKQAARRPMRYYQDVHSRAVRGEIAEAELAAARGMIEELLDRVEATLDPGPWIVGSEFTLADIAVAPYMFRLSALGADQFWSKSRRPRVNEWYQRLSVRPAFKTAVFWPDESGGGYEEVGLRATMPADA</sequence>
<dbReference type="SUPFAM" id="SSF47616">
    <property type="entry name" value="GST C-terminal domain-like"/>
    <property type="match status" value="1"/>
</dbReference>
<dbReference type="InterPro" id="IPR010987">
    <property type="entry name" value="Glutathione-S-Trfase_C-like"/>
</dbReference>
<dbReference type="InterPro" id="IPR036249">
    <property type="entry name" value="Thioredoxin-like_sf"/>
</dbReference>
<feature type="domain" description="GST C-terminal" evidence="2">
    <location>
        <begin position="86"/>
        <end position="256"/>
    </location>
</feature>
<dbReference type="PANTHER" id="PTHR43968:SF6">
    <property type="entry name" value="GLUTATHIONE S-TRANSFERASE OMEGA"/>
    <property type="match status" value="1"/>
</dbReference>
<dbReference type="Proteomes" id="UP000254889">
    <property type="component" value="Chromosome"/>
</dbReference>
<dbReference type="Pfam" id="PF13410">
    <property type="entry name" value="GST_C_2"/>
    <property type="match status" value="1"/>
</dbReference>
<dbReference type="OrthoDB" id="9797500at2"/>
<gene>
    <name evidence="3" type="ORF">DW352_10775</name>
</gene>
<name>A0A345ZVK5_9HYPH</name>
<evidence type="ECO:0000313" key="3">
    <source>
        <dbReference type="EMBL" id="AXK80952.1"/>
    </source>
</evidence>
<protein>
    <submittedName>
        <fullName evidence="3">Glutathione S-transferase family protein</fullName>
    </submittedName>
</protein>
<dbReference type="GO" id="GO:0005737">
    <property type="term" value="C:cytoplasm"/>
    <property type="evidence" value="ECO:0007669"/>
    <property type="project" value="TreeGrafter"/>
</dbReference>
<dbReference type="GO" id="GO:0016740">
    <property type="term" value="F:transferase activity"/>
    <property type="evidence" value="ECO:0007669"/>
    <property type="project" value="UniProtKB-KW"/>
</dbReference>
<dbReference type="Gene3D" id="3.40.30.10">
    <property type="entry name" value="Glutaredoxin"/>
    <property type="match status" value="1"/>
</dbReference>
<dbReference type="InterPro" id="IPR036282">
    <property type="entry name" value="Glutathione-S-Trfase_C_sf"/>
</dbReference>
<dbReference type="CDD" id="cd00299">
    <property type="entry name" value="GST_C_family"/>
    <property type="match status" value="1"/>
</dbReference>
<keyword evidence="3" id="KW-0808">Transferase</keyword>
<dbReference type="Pfam" id="PF13409">
    <property type="entry name" value="GST_N_2"/>
    <property type="match status" value="1"/>
</dbReference>
<dbReference type="SFLD" id="SFLDG00358">
    <property type="entry name" value="Main_(cytGST)"/>
    <property type="match status" value="1"/>
</dbReference>
<evidence type="ECO:0000259" key="2">
    <source>
        <dbReference type="PROSITE" id="PS50405"/>
    </source>
</evidence>
<dbReference type="SUPFAM" id="SSF52833">
    <property type="entry name" value="Thioredoxin-like"/>
    <property type="match status" value="1"/>
</dbReference>
<evidence type="ECO:0000259" key="1">
    <source>
        <dbReference type="PROSITE" id="PS50404"/>
    </source>
</evidence>
<reference evidence="3 4" key="1">
    <citation type="submission" date="2018-07" db="EMBL/GenBank/DDBJ databases">
        <authorList>
            <person name="Quirk P.G."/>
            <person name="Krulwich T.A."/>
        </authorList>
    </citation>
    <scope>NUCLEOTIDE SEQUENCE [LARGE SCALE GENOMIC DNA]</scope>
    <source>
        <strain evidence="3 4">CC-BB4</strain>
    </source>
</reference>
<dbReference type="SFLD" id="SFLDS00019">
    <property type="entry name" value="Glutathione_Transferase_(cytos"/>
    <property type="match status" value="1"/>
</dbReference>
<evidence type="ECO:0000313" key="4">
    <source>
        <dbReference type="Proteomes" id="UP000254889"/>
    </source>
</evidence>
<keyword evidence="4" id="KW-1185">Reference proteome</keyword>
<dbReference type="Gene3D" id="1.20.1050.10">
    <property type="match status" value="1"/>
</dbReference>
<accession>A0A345ZVK5</accession>
<dbReference type="EMBL" id="CP031417">
    <property type="protein sequence ID" value="AXK80952.1"/>
    <property type="molecule type" value="Genomic_DNA"/>
</dbReference>
<dbReference type="InterPro" id="IPR004045">
    <property type="entry name" value="Glutathione_S-Trfase_N"/>
</dbReference>
<dbReference type="PROSITE" id="PS50404">
    <property type="entry name" value="GST_NTER"/>
    <property type="match status" value="1"/>
</dbReference>
<dbReference type="PROSITE" id="PS50405">
    <property type="entry name" value="GST_CTER"/>
    <property type="match status" value="1"/>
</dbReference>
<dbReference type="KEGG" id="ptaw:DW352_10775"/>
<proteinExistence type="predicted"/>
<dbReference type="PANTHER" id="PTHR43968">
    <property type="match status" value="1"/>
</dbReference>
<dbReference type="InterPro" id="IPR050983">
    <property type="entry name" value="GST_Omega/HSP26"/>
</dbReference>
<organism evidence="3 4">
    <name type="scientific">Pseudolabrys taiwanensis</name>
    <dbReference type="NCBI Taxonomy" id="331696"/>
    <lineage>
        <taxon>Bacteria</taxon>
        <taxon>Pseudomonadati</taxon>
        <taxon>Pseudomonadota</taxon>
        <taxon>Alphaproteobacteria</taxon>
        <taxon>Hyphomicrobiales</taxon>
        <taxon>Xanthobacteraceae</taxon>
        <taxon>Pseudolabrys</taxon>
    </lineage>
</organism>
<dbReference type="AlphaFoldDB" id="A0A345ZVK5"/>